<dbReference type="PANTHER" id="PTHR33490:SF3">
    <property type="entry name" value="CONSERVED INTEGRAL MEMBRANE PROTEIN"/>
    <property type="match status" value="1"/>
</dbReference>
<evidence type="ECO:0000313" key="3">
    <source>
        <dbReference type="Proteomes" id="UP000179266"/>
    </source>
</evidence>
<gene>
    <name evidence="2" type="ORF">A2161_16800</name>
</gene>
<dbReference type="SUPFAM" id="SSF54001">
    <property type="entry name" value="Cysteine proteinases"/>
    <property type="match status" value="1"/>
</dbReference>
<evidence type="ECO:0000313" key="2">
    <source>
        <dbReference type="EMBL" id="OGL41633.1"/>
    </source>
</evidence>
<organism evidence="2 3">
    <name type="scientific">Candidatus Schekmanbacteria bacterium RBG_13_48_7</name>
    <dbReference type="NCBI Taxonomy" id="1817878"/>
    <lineage>
        <taxon>Bacteria</taxon>
        <taxon>Candidatus Schekmaniibacteriota</taxon>
    </lineage>
</organism>
<reference evidence="2 3" key="1">
    <citation type="journal article" date="2016" name="Nat. Commun.">
        <title>Thousands of microbial genomes shed light on interconnected biogeochemical processes in an aquifer system.</title>
        <authorList>
            <person name="Anantharaman K."/>
            <person name="Brown C.T."/>
            <person name="Hug L.A."/>
            <person name="Sharon I."/>
            <person name="Castelle C.J."/>
            <person name="Probst A.J."/>
            <person name="Thomas B.C."/>
            <person name="Singh A."/>
            <person name="Wilkins M.J."/>
            <person name="Karaoz U."/>
            <person name="Brodie E.L."/>
            <person name="Williams K.H."/>
            <person name="Hubbard S.S."/>
            <person name="Banfield J.F."/>
        </authorList>
    </citation>
    <scope>NUCLEOTIDE SEQUENCE [LARGE SCALE GENOMIC DNA]</scope>
</reference>
<protein>
    <recommendedName>
        <fullName evidence="1">Transglutaminase-like domain-containing protein</fullName>
    </recommendedName>
</protein>
<name>A0A1F7RJC7_9BACT</name>
<dbReference type="Pfam" id="PF01841">
    <property type="entry name" value="Transglut_core"/>
    <property type="match status" value="1"/>
</dbReference>
<dbReference type="SMART" id="SM00460">
    <property type="entry name" value="TGc"/>
    <property type="match status" value="1"/>
</dbReference>
<dbReference type="PANTHER" id="PTHR33490">
    <property type="entry name" value="BLR5614 PROTEIN-RELATED"/>
    <property type="match status" value="1"/>
</dbReference>
<dbReference type="InterPro" id="IPR002931">
    <property type="entry name" value="Transglutaminase-like"/>
</dbReference>
<sequence length="336" mass="38667">MGNKSILFTCISIKKWITVILNCVIFNAVLNCPASFAGTIVVKGSGIMEYELHDETGKIQLPNYSSEFYRQTVIKVGDKWTKIHVSIQLPSESLTSKFPINIHKLLPTLKRFLRPVSTAQSNNVQIRRLATALTANTHTVQESVDKIIGFVRDNIKYVNTINDNNDALYTIKKKRGNCVGYSNATIALLRAAGIPCRSVHGFLYREETQFFDEKIEKLLFRTGNFHRWIEIYYPGIGWIQSDPIISKNFVHPDHIIFHINFNEQTELSFTPFYQTVDLKDLLRLSVKKIQLQELNVYPYPQQLLYSIICKAGTDMTNANIKEINSKFLDFRHKRSR</sequence>
<proteinExistence type="predicted"/>
<evidence type="ECO:0000259" key="1">
    <source>
        <dbReference type="SMART" id="SM00460"/>
    </source>
</evidence>
<dbReference type="Gene3D" id="3.10.620.30">
    <property type="match status" value="1"/>
</dbReference>
<accession>A0A1F7RJC7</accession>
<dbReference type="AlphaFoldDB" id="A0A1F7RJC7"/>
<dbReference type="Proteomes" id="UP000179266">
    <property type="component" value="Unassembled WGS sequence"/>
</dbReference>
<comment type="caution">
    <text evidence="2">The sequence shown here is derived from an EMBL/GenBank/DDBJ whole genome shotgun (WGS) entry which is preliminary data.</text>
</comment>
<dbReference type="InterPro" id="IPR038765">
    <property type="entry name" value="Papain-like_cys_pep_sf"/>
</dbReference>
<dbReference type="EMBL" id="MGDD01000343">
    <property type="protein sequence ID" value="OGL41633.1"/>
    <property type="molecule type" value="Genomic_DNA"/>
</dbReference>
<feature type="domain" description="Transglutaminase-like" evidence="1">
    <location>
        <begin position="170"/>
        <end position="245"/>
    </location>
</feature>